<evidence type="ECO:0000313" key="2">
    <source>
        <dbReference type="EMBL" id="JAH94312.1"/>
    </source>
</evidence>
<protein>
    <submittedName>
        <fullName evidence="2">Uncharacterized protein</fullName>
    </submittedName>
</protein>
<accession>A0A0E9WVA2</accession>
<dbReference type="AlphaFoldDB" id="A0A0E9WVA2"/>
<sequence>MIFIPMGGEDDHDSGNKQSNQNRIRVIILAAEEDSDGKYA</sequence>
<organism evidence="2">
    <name type="scientific">Anguilla anguilla</name>
    <name type="common">European freshwater eel</name>
    <name type="synonym">Muraena anguilla</name>
    <dbReference type="NCBI Taxonomy" id="7936"/>
    <lineage>
        <taxon>Eukaryota</taxon>
        <taxon>Metazoa</taxon>
        <taxon>Chordata</taxon>
        <taxon>Craniata</taxon>
        <taxon>Vertebrata</taxon>
        <taxon>Euteleostomi</taxon>
        <taxon>Actinopterygii</taxon>
        <taxon>Neopterygii</taxon>
        <taxon>Teleostei</taxon>
        <taxon>Anguilliformes</taxon>
        <taxon>Anguillidae</taxon>
        <taxon>Anguilla</taxon>
    </lineage>
</organism>
<reference evidence="2" key="2">
    <citation type="journal article" date="2015" name="Fish Shellfish Immunol.">
        <title>Early steps in the European eel (Anguilla anguilla)-Vibrio vulnificus interaction in the gills: Role of the RtxA13 toxin.</title>
        <authorList>
            <person name="Callol A."/>
            <person name="Pajuelo D."/>
            <person name="Ebbesson L."/>
            <person name="Teles M."/>
            <person name="MacKenzie S."/>
            <person name="Amaro C."/>
        </authorList>
    </citation>
    <scope>NUCLEOTIDE SEQUENCE</scope>
</reference>
<name>A0A0E9WVA2_ANGAN</name>
<feature type="region of interest" description="Disordered" evidence="1">
    <location>
        <begin position="1"/>
        <end position="21"/>
    </location>
</feature>
<reference evidence="2" key="1">
    <citation type="submission" date="2014-11" db="EMBL/GenBank/DDBJ databases">
        <authorList>
            <person name="Amaro Gonzalez C."/>
        </authorList>
    </citation>
    <scope>NUCLEOTIDE SEQUENCE</scope>
</reference>
<evidence type="ECO:0000256" key="1">
    <source>
        <dbReference type="SAM" id="MobiDB-lite"/>
    </source>
</evidence>
<proteinExistence type="predicted"/>
<dbReference type="EMBL" id="GBXM01014265">
    <property type="protein sequence ID" value="JAH94312.1"/>
    <property type="molecule type" value="Transcribed_RNA"/>
</dbReference>